<gene>
    <name evidence="1" type="ORF">PW252_03670</name>
</gene>
<evidence type="ECO:0000313" key="1">
    <source>
        <dbReference type="EMBL" id="WNY51752.1"/>
    </source>
</evidence>
<reference evidence="1" key="1">
    <citation type="submission" date="2023-02" db="EMBL/GenBank/DDBJ databases">
        <title>Streptococcus sp. Genome Sequencing and Assembly.</title>
        <authorList>
            <person name="Shore S.M."/>
            <person name="Nicholson T.L."/>
        </authorList>
    </citation>
    <scope>NUCLEOTIDE SEQUENCE</scope>
    <source>
        <strain evidence="1">29887</strain>
    </source>
</reference>
<dbReference type="AlphaFoldDB" id="A0AA97A3E2"/>
<organism evidence="1">
    <name type="scientific">Streptococcus iners</name>
    <dbReference type="NCBI Taxonomy" id="3028084"/>
    <lineage>
        <taxon>Bacteria</taxon>
        <taxon>Bacillati</taxon>
        <taxon>Bacillota</taxon>
        <taxon>Bacilli</taxon>
        <taxon>Lactobacillales</taxon>
        <taxon>Streptococcaceae</taxon>
        <taxon>Streptococcus</taxon>
    </lineage>
</organism>
<name>A0AA97A3E2_9STRE</name>
<accession>A0AA97A3E2</accession>
<dbReference type="RefSeq" id="WP_248043707.1">
    <property type="nucleotide sequence ID" value="NZ_CP118735.1"/>
</dbReference>
<dbReference type="EMBL" id="CP118735">
    <property type="protein sequence ID" value="WNY51752.1"/>
    <property type="molecule type" value="Genomic_DNA"/>
</dbReference>
<dbReference type="KEGG" id="sins:PW252_03670"/>
<proteinExistence type="predicted"/>
<sequence length="229" mass="26539">MHKIKKIIKKNKIIYDLFLKLNNVLLLPKKRKMSKFLLENGELVSQKLDSIFDASPYTFFYASGSALGLYRDGKFINGDIDIDVGILMNEQFNWLEFEKFLVSNGLEKIKEFKTNNTITEQAYLLEGVNIDFFLYVNSNGKCQTQAYYRVPGVEYSSDKEFTSINLILPFELTVAKLETALGSKSLPEPIEPYLETLYTRDWRTPNPNWKDFDSPSFHIDTQLFGHLDD</sequence>
<protein>
    <submittedName>
        <fullName evidence="1">Uncharacterized protein</fullName>
    </submittedName>
</protein>